<name>A0ABX0NCL5_9BURK</name>
<accession>A0ABX0NCL5</accession>
<dbReference type="EMBL" id="WHJG01000045">
    <property type="protein sequence ID" value="NHZ83190.1"/>
    <property type="molecule type" value="Genomic_DNA"/>
</dbReference>
<dbReference type="RefSeq" id="WP_167092505.1">
    <property type="nucleotide sequence ID" value="NZ_WHJG01000045.1"/>
</dbReference>
<protein>
    <submittedName>
        <fullName evidence="1">Uncharacterized protein</fullName>
    </submittedName>
</protein>
<evidence type="ECO:0000313" key="2">
    <source>
        <dbReference type="Proteomes" id="UP000621455"/>
    </source>
</evidence>
<sequence length="425" mass="48066">MRKEDWLALSEVVPESGDVLIKHVWKMHEGASHGLDATEHAIRIAAWMHPFDCLGADSAEHAAMVGTVNNIRRIFEADGDGIRLKSEAQSFKNGQENAYLVYGFPSEHTWRRDFTYQRDLIRVLCDGFATRLAQLQAESPPPLDSGKYSASVQINNRIFEAARVAHIPARNQQTQRYGYGNMVSMALPNVIPDSWYSNHDQRVLEFIRGENKKIAYICSGLVASLLQAWSVAFFGKRVFNDPAQIHPKGLEHHFLRVSFPGMVLRGRWGLLTEPMNEVFRKRLIGNIGNVISPLIDAALFSYESQFGVGINSVNTVLFNFGGRKKSTGQNRATELHRRLSRAFGFEATLQEFRRFFGGDGSCKVNSLKWHLANQLFNAAYPHVRDQILHKTEKEVEQSVFRLLDQIRSMLQGAAAHSLASRRSRI</sequence>
<comment type="caution">
    <text evidence="1">The sequence shown here is derived from an EMBL/GenBank/DDBJ whole genome shotgun (WGS) entry which is preliminary data.</text>
</comment>
<gene>
    <name evidence="1" type="ORF">F2P44_28525</name>
</gene>
<organism evidence="1 2">
    <name type="scientific">Massilia frigida</name>
    <dbReference type="NCBI Taxonomy" id="2609281"/>
    <lineage>
        <taxon>Bacteria</taxon>
        <taxon>Pseudomonadati</taxon>
        <taxon>Pseudomonadota</taxon>
        <taxon>Betaproteobacteria</taxon>
        <taxon>Burkholderiales</taxon>
        <taxon>Oxalobacteraceae</taxon>
        <taxon>Telluria group</taxon>
        <taxon>Massilia</taxon>
    </lineage>
</organism>
<keyword evidence="2" id="KW-1185">Reference proteome</keyword>
<reference evidence="1 2" key="1">
    <citation type="submission" date="2019-10" db="EMBL/GenBank/DDBJ databases">
        <title>Taxonomy of Antarctic Massilia spp.: description of Massilia rubra sp. nov., Massilia aquatica sp. nov., Massilia mucilaginosa sp. nov., Massilia frigida sp. nov. isolated from streams, lakes and regoliths.</title>
        <authorList>
            <person name="Holochova P."/>
            <person name="Sedlacek I."/>
            <person name="Kralova S."/>
            <person name="Maslanova I."/>
            <person name="Busse H.-J."/>
            <person name="Stankova E."/>
            <person name="Vrbovska V."/>
            <person name="Kovarovic V."/>
            <person name="Bartak M."/>
            <person name="Svec P."/>
            <person name="Pantucek R."/>
        </authorList>
    </citation>
    <scope>NUCLEOTIDE SEQUENCE [LARGE SCALE GENOMIC DNA]</scope>
    <source>
        <strain evidence="1 2">CCM 8695</strain>
    </source>
</reference>
<evidence type="ECO:0000313" key="1">
    <source>
        <dbReference type="EMBL" id="NHZ83190.1"/>
    </source>
</evidence>
<dbReference type="Proteomes" id="UP000621455">
    <property type="component" value="Unassembled WGS sequence"/>
</dbReference>
<proteinExistence type="predicted"/>